<proteinExistence type="predicted"/>
<feature type="transmembrane region" description="Helical" evidence="5">
    <location>
        <begin position="29"/>
        <end position="48"/>
    </location>
</feature>
<dbReference type="OrthoDB" id="3358017at2759"/>
<keyword evidence="4 5" id="KW-0472">Membrane</keyword>
<feature type="transmembrane region" description="Helical" evidence="5">
    <location>
        <begin position="181"/>
        <end position="202"/>
    </location>
</feature>
<evidence type="ECO:0000313" key="6">
    <source>
        <dbReference type="EMBL" id="RKU41527.1"/>
    </source>
</evidence>
<sequence length="313" mass="34520">MALNDNPPFGPVVNGSMVVVFWEYRPSNVAAYTFLALFALATLGHLAYFLWLQAWMFIPFILGGICEVFGYLERANAHSQPTSLGPWIVQNMLLLVAPPLLAASVYMSYGRVSTALTEGMPRHDNRRKDRGCCARCCYSCCCTFSPTKGYVFVDIAAIFTQLIGTVLPASGTADSQRLSKIIVLVGLVAQLLALGIFIITCIRLHARLRRNPSISRAMISDPGVNWLGYLAVLEIAAVMLIIRSVMRGAEYVSGTDGFVASHEVFVYVFDALAMLTTMVGFLLLHPSRLVREVVRLESKGTGEFTELREQRHA</sequence>
<dbReference type="PANTHER" id="PTHR31465:SF17">
    <property type="entry name" value="DOMAIN PROTEIN, PUTATIVE (AFU_ORTHOLOGUE AFUA_5G09900)-RELATED"/>
    <property type="match status" value="1"/>
</dbReference>
<evidence type="ECO:0000256" key="1">
    <source>
        <dbReference type="ARBA" id="ARBA00004141"/>
    </source>
</evidence>
<dbReference type="GO" id="GO:0016020">
    <property type="term" value="C:membrane"/>
    <property type="evidence" value="ECO:0007669"/>
    <property type="project" value="UniProtKB-SubCell"/>
</dbReference>
<evidence type="ECO:0000256" key="5">
    <source>
        <dbReference type="SAM" id="Phobius"/>
    </source>
</evidence>
<organism evidence="6 7">
    <name type="scientific">Coniochaeta pulveracea</name>
    <dbReference type="NCBI Taxonomy" id="177199"/>
    <lineage>
        <taxon>Eukaryota</taxon>
        <taxon>Fungi</taxon>
        <taxon>Dikarya</taxon>
        <taxon>Ascomycota</taxon>
        <taxon>Pezizomycotina</taxon>
        <taxon>Sordariomycetes</taxon>
        <taxon>Sordariomycetidae</taxon>
        <taxon>Coniochaetales</taxon>
        <taxon>Coniochaetaceae</taxon>
        <taxon>Coniochaeta</taxon>
    </lineage>
</organism>
<dbReference type="STRING" id="177199.A0A420Y0S5"/>
<dbReference type="EMBL" id="QVQW01000073">
    <property type="protein sequence ID" value="RKU41527.1"/>
    <property type="molecule type" value="Genomic_DNA"/>
</dbReference>
<feature type="transmembrane region" description="Helical" evidence="5">
    <location>
        <begin position="264"/>
        <end position="284"/>
    </location>
</feature>
<dbReference type="AlphaFoldDB" id="A0A420Y0S5"/>
<dbReference type="InterPro" id="IPR007568">
    <property type="entry name" value="RTA1"/>
</dbReference>
<name>A0A420Y0S5_9PEZI</name>
<gene>
    <name evidence="6" type="ORF">DL546_004913</name>
</gene>
<dbReference type="PANTHER" id="PTHR31465">
    <property type="entry name" value="PROTEIN RTA1-RELATED"/>
    <property type="match status" value="1"/>
</dbReference>
<evidence type="ECO:0000313" key="7">
    <source>
        <dbReference type="Proteomes" id="UP000275385"/>
    </source>
</evidence>
<reference evidence="6 7" key="1">
    <citation type="submission" date="2018-08" db="EMBL/GenBank/DDBJ databases">
        <title>Draft genome of the lignicolous fungus Coniochaeta pulveracea.</title>
        <authorList>
            <person name="Borstlap C.J."/>
            <person name="De Witt R.N."/>
            <person name="Botha A."/>
            <person name="Volschenk H."/>
        </authorList>
    </citation>
    <scope>NUCLEOTIDE SEQUENCE [LARGE SCALE GENOMIC DNA]</scope>
    <source>
        <strain evidence="6 7">CAB683</strain>
    </source>
</reference>
<dbReference type="Pfam" id="PF04479">
    <property type="entry name" value="RTA1"/>
    <property type="match status" value="2"/>
</dbReference>
<protein>
    <submittedName>
        <fullName evidence="6">Uncharacterized protein</fullName>
    </submittedName>
</protein>
<comment type="caution">
    <text evidence="6">The sequence shown here is derived from an EMBL/GenBank/DDBJ whole genome shotgun (WGS) entry which is preliminary data.</text>
</comment>
<keyword evidence="2 5" id="KW-0812">Transmembrane</keyword>
<comment type="subcellular location">
    <subcellularLocation>
        <location evidence="1">Membrane</location>
        <topology evidence="1">Multi-pass membrane protein</topology>
    </subcellularLocation>
</comment>
<evidence type="ECO:0000256" key="4">
    <source>
        <dbReference type="ARBA" id="ARBA00023136"/>
    </source>
</evidence>
<accession>A0A420Y0S5</accession>
<evidence type="ECO:0000256" key="3">
    <source>
        <dbReference type="ARBA" id="ARBA00022989"/>
    </source>
</evidence>
<feature type="transmembrane region" description="Helical" evidence="5">
    <location>
        <begin position="84"/>
        <end position="107"/>
    </location>
</feature>
<evidence type="ECO:0000256" key="2">
    <source>
        <dbReference type="ARBA" id="ARBA00022692"/>
    </source>
</evidence>
<dbReference type="Proteomes" id="UP000275385">
    <property type="component" value="Unassembled WGS sequence"/>
</dbReference>
<feature type="transmembrane region" description="Helical" evidence="5">
    <location>
        <begin position="54"/>
        <end position="72"/>
    </location>
</feature>
<keyword evidence="3 5" id="KW-1133">Transmembrane helix</keyword>
<keyword evidence="7" id="KW-1185">Reference proteome</keyword>
<feature type="transmembrane region" description="Helical" evidence="5">
    <location>
        <begin position="223"/>
        <end position="244"/>
    </location>
</feature>